<evidence type="ECO:0000256" key="2">
    <source>
        <dbReference type="ARBA" id="ARBA00022679"/>
    </source>
</evidence>
<proteinExistence type="predicted"/>
<name>A0A2A7P0M9_9MYCO</name>
<dbReference type="Pfam" id="PF13579">
    <property type="entry name" value="Glyco_trans_4_4"/>
    <property type="match status" value="1"/>
</dbReference>
<evidence type="ECO:0000313" key="5">
    <source>
        <dbReference type="Proteomes" id="UP000220340"/>
    </source>
</evidence>
<accession>A0A2A7P0M9</accession>
<feature type="domain" description="Glycosyltransferase subfamily 4-like N-terminal" evidence="3">
    <location>
        <begin position="48"/>
        <end position="216"/>
    </location>
</feature>
<dbReference type="PANTHER" id="PTHR12526">
    <property type="entry name" value="GLYCOSYLTRANSFERASE"/>
    <property type="match status" value="1"/>
</dbReference>
<evidence type="ECO:0000256" key="1">
    <source>
        <dbReference type="ARBA" id="ARBA00022676"/>
    </source>
</evidence>
<dbReference type="CDD" id="cd03801">
    <property type="entry name" value="GT4_PimA-like"/>
    <property type="match status" value="1"/>
</dbReference>
<dbReference type="SUPFAM" id="SSF53756">
    <property type="entry name" value="UDP-Glycosyltransferase/glycogen phosphorylase"/>
    <property type="match status" value="1"/>
</dbReference>
<reference evidence="4 5" key="1">
    <citation type="submission" date="2017-10" db="EMBL/GenBank/DDBJ databases">
        <title>The new phylogeny of genus Mycobacterium.</title>
        <authorList>
            <person name="Tortoli E."/>
            <person name="Trovato A."/>
            <person name="Cirillo D.M."/>
        </authorList>
    </citation>
    <scope>NUCLEOTIDE SEQUENCE [LARGE SCALE GENOMIC DNA]</scope>
    <source>
        <strain evidence="4 5">IP141170001</strain>
    </source>
</reference>
<dbReference type="InterPro" id="IPR028098">
    <property type="entry name" value="Glyco_trans_4-like_N"/>
</dbReference>
<dbReference type="EMBL" id="PDCR01000002">
    <property type="protein sequence ID" value="PEG56136.1"/>
    <property type="molecule type" value="Genomic_DNA"/>
</dbReference>
<evidence type="ECO:0000313" key="4">
    <source>
        <dbReference type="EMBL" id="PEG56136.1"/>
    </source>
</evidence>
<dbReference type="GO" id="GO:0016757">
    <property type="term" value="F:glycosyltransferase activity"/>
    <property type="evidence" value="ECO:0007669"/>
    <property type="project" value="UniProtKB-KW"/>
</dbReference>
<dbReference type="Proteomes" id="UP000220340">
    <property type="component" value="Unassembled WGS sequence"/>
</dbReference>
<dbReference type="AlphaFoldDB" id="A0A2A7P0M9"/>
<dbReference type="Pfam" id="PF13692">
    <property type="entry name" value="Glyco_trans_1_4"/>
    <property type="match status" value="1"/>
</dbReference>
<evidence type="ECO:0000259" key="3">
    <source>
        <dbReference type="Pfam" id="PF13579"/>
    </source>
</evidence>
<gene>
    <name evidence="4" type="ORF">CRI78_01775</name>
</gene>
<dbReference type="Gene3D" id="3.40.50.2000">
    <property type="entry name" value="Glycogen Phosphorylase B"/>
    <property type="match status" value="2"/>
</dbReference>
<organism evidence="4 5">
    <name type="scientific">Mycolicibacterium diernhoferi</name>
    <dbReference type="NCBI Taxonomy" id="1801"/>
    <lineage>
        <taxon>Bacteria</taxon>
        <taxon>Bacillati</taxon>
        <taxon>Actinomycetota</taxon>
        <taxon>Actinomycetes</taxon>
        <taxon>Mycobacteriales</taxon>
        <taxon>Mycobacteriaceae</taxon>
        <taxon>Mycolicibacterium</taxon>
    </lineage>
</organism>
<keyword evidence="1" id="KW-0328">Glycosyltransferase</keyword>
<dbReference type="OrthoDB" id="9771846at2"/>
<comment type="caution">
    <text evidence="4">The sequence shown here is derived from an EMBL/GenBank/DDBJ whole genome shotgun (WGS) entry which is preliminary data.</text>
</comment>
<keyword evidence="2 4" id="KW-0808">Transferase</keyword>
<sequence length="417" mass="45585">MVVTGCSVMSRRRWPVSRHSASMAGQSADTGMVRNRILLVGPGFRFLGGLSVYTCSLANALVETHDVSVLLLDRLVPRRLYPGAARVGQDLTSLRYDPRVRMVGNVDWYWGSGIARLSAWIQDAKPDVIVLQWWTAASLHTYLLIARIARGLNIPVFIEFHEAQDTGEAAVPGVARYGRSFLRRLVRECSGAIFHNEHDRESIADLLGPEVVRQIPSRVAPHGPYNHMTALGSTIENRHRSGGGPARVLFFGLIRPYKGAEDLIAAIDGMTPEQANGLVVDVVGETWENWTAPAEAIAASPYRDRIHFENRYVSDSEATGFFARADMLVLPYRRGSASGPLQAAMSNGIAVILYDVGGLSEAVRDYPGATLVAPGDIPGLRQAILEVATRRDSRYPNPHTWAPLAGAIDALVAKSRE</sequence>
<dbReference type="PANTHER" id="PTHR12526:SF634">
    <property type="entry name" value="BLL3361 PROTEIN"/>
    <property type="match status" value="1"/>
</dbReference>
<keyword evidence="5" id="KW-1185">Reference proteome</keyword>
<protein>
    <submittedName>
        <fullName evidence="4">Glycosyl transferase</fullName>
    </submittedName>
</protein>